<dbReference type="EMBL" id="FZOY01000001">
    <property type="protein sequence ID" value="SNS32154.1"/>
    <property type="molecule type" value="Genomic_DNA"/>
</dbReference>
<keyword evidence="2" id="KW-1185">Reference proteome</keyword>
<evidence type="ECO:0000313" key="2">
    <source>
        <dbReference type="Proteomes" id="UP000198426"/>
    </source>
</evidence>
<organism evidence="1 2">
    <name type="scientific">Tropicimonas sediminicola</name>
    <dbReference type="NCBI Taxonomy" id="1031541"/>
    <lineage>
        <taxon>Bacteria</taxon>
        <taxon>Pseudomonadati</taxon>
        <taxon>Pseudomonadota</taxon>
        <taxon>Alphaproteobacteria</taxon>
        <taxon>Rhodobacterales</taxon>
        <taxon>Roseobacteraceae</taxon>
        <taxon>Tropicimonas</taxon>
    </lineage>
</organism>
<name>A0A239DKH7_9RHOB</name>
<protein>
    <submittedName>
        <fullName evidence="1">Uncharacterized protein</fullName>
    </submittedName>
</protein>
<dbReference type="Proteomes" id="UP000198426">
    <property type="component" value="Unassembled WGS sequence"/>
</dbReference>
<evidence type="ECO:0000313" key="1">
    <source>
        <dbReference type="EMBL" id="SNS32154.1"/>
    </source>
</evidence>
<sequence>MIATLGPAGSNHHRIATGTMGRSEKDVLLVADFQTALDAVSTGSADEILVCAAHPDCGMVVGRGQFALGLRLRKVFIAESAPLAILSRRDVEQPRSIALHPATRDYTDLSAWDEVIPVTSTVAAAEGLRTGAWDSALTFLRYRSEDLLVTRQIGAPTDAWIVLGP</sequence>
<reference evidence="1 2" key="1">
    <citation type="submission" date="2017-06" db="EMBL/GenBank/DDBJ databases">
        <authorList>
            <person name="Kim H.J."/>
            <person name="Triplett B.A."/>
        </authorList>
    </citation>
    <scope>NUCLEOTIDE SEQUENCE [LARGE SCALE GENOMIC DNA]</scope>
    <source>
        <strain evidence="1 2">DSM 29339</strain>
    </source>
</reference>
<accession>A0A239DKH7</accession>
<dbReference type="AlphaFoldDB" id="A0A239DKH7"/>
<proteinExistence type="predicted"/>
<gene>
    <name evidence="1" type="ORF">SAMN05421757_101847</name>
</gene>
<dbReference type="OrthoDB" id="4098114at2"/>
<dbReference type="RefSeq" id="WP_089231510.1">
    <property type="nucleotide sequence ID" value="NZ_FZOY01000001.1"/>
</dbReference>